<evidence type="ECO:0000256" key="1">
    <source>
        <dbReference type="SAM" id="MobiDB-lite"/>
    </source>
</evidence>
<accession>A0A931AY96</accession>
<reference evidence="4" key="1">
    <citation type="submission" date="2020-11" db="EMBL/GenBank/DDBJ databases">
        <title>Isolation and identification of active actinomycetes.</title>
        <authorList>
            <person name="Yu B."/>
        </authorList>
    </citation>
    <scope>NUCLEOTIDE SEQUENCE</scope>
    <source>
        <strain evidence="4">NEAU-YB345</strain>
    </source>
</reference>
<keyword evidence="5" id="KW-1185">Reference proteome</keyword>
<feature type="region of interest" description="Disordered" evidence="1">
    <location>
        <begin position="238"/>
        <end position="258"/>
    </location>
</feature>
<keyword evidence="2" id="KW-0472">Membrane</keyword>
<evidence type="ECO:0000313" key="4">
    <source>
        <dbReference type="EMBL" id="MBF9067649.1"/>
    </source>
</evidence>
<organism evidence="4 5">
    <name type="scientific">Streptacidiphilus fuscans</name>
    <dbReference type="NCBI Taxonomy" id="2789292"/>
    <lineage>
        <taxon>Bacteria</taxon>
        <taxon>Bacillati</taxon>
        <taxon>Actinomycetota</taxon>
        <taxon>Actinomycetes</taxon>
        <taxon>Kitasatosporales</taxon>
        <taxon>Streptomycetaceae</taxon>
        <taxon>Streptacidiphilus</taxon>
    </lineage>
</organism>
<feature type="compositionally biased region" description="Low complexity" evidence="1">
    <location>
        <begin position="308"/>
        <end position="334"/>
    </location>
</feature>
<protein>
    <submittedName>
        <fullName evidence="4">Heavy metal transporter</fullName>
    </submittedName>
</protein>
<dbReference type="Proteomes" id="UP000657385">
    <property type="component" value="Unassembled WGS sequence"/>
</dbReference>
<dbReference type="InterPro" id="IPR058593">
    <property type="entry name" value="ARB_07466-like_C"/>
</dbReference>
<keyword evidence="2" id="KW-0812">Transmembrane</keyword>
<dbReference type="AlphaFoldDB" id="A0A931AY96"/>
<dbReference type="EMBL" id="JADPRT010000002">
    <property type="protein sequence ID" value="MBF9067649.1"/>
    <property type="molecule type" value="Genomic_DNA"/>
</dbReference>
<evidence type="ECO:0000256" key="2">
    <source>
        <dbReference type="SAM" id="Phobius"/>
    </source>
</evidence>
<feature type="compositionally biased region" description="Low complexity" evidence="1">
    <location>
        <begin position="238"/>
        <end position="253"/>
    </location>
</feature>
<evidence type="ECO:0000259" key="3">
    <source>
        <dbReference type="Pfam" id="PF26571"/>
    </source>
</evidence>
<gene>
    <name evidence="4" type="ORF">I2501_06300</name>
</gene>
<keyword evidence="2" id="KW-1133">Transmembrane helix</keyword>
<comment type="caution">
    <text evidence="4">The sequence shown here is derived from an EMBL/GenBank/DDBJ whole genome shotgun (WGS) entry which is preliminary data.</text>
</comment>
<name>A0A931AY96_9ACTN</name>
<evidence type="ECO:0000313" key="5">
    <source>
        <dbReference type="Proteomes" id="UP000657385"/>
    </source>
</evidence>
<feature type="region of interest" description="Disordered" evidence="1">
    <location>
        <begin position="306"/>
        <end position="341"/>
    </location>
</feature>
<dbReference type="RefSeq" id="WP_196192804.1">
    <property type="nucleotide sequence ID" value="NZ_JADPRT010000002.1"/>
</dbReference>
<dbReference type="Pfam" id="PF26571">
    <property type="entry name" value="VldE"/>
    <property type="match status" value="1"/>
</dbReference>
<feature type="transmembrane region" description="Helical" evidence="2">
    <location>
        <begin position="24"/>
        <end position="46"/>
    </location>
</feature>
<proteinExistence type="predicted"/>
<sequence length="341" mass="34977">MSLSEMMSAGHEAPPPRRRRRRRWLACLPALALLAVLVVVVVVLIGKGRGLLPGPLSEGCEADTPDGIVQLDLDQMENASTIAAVATSRNLPERAVTISLATAMQESQLVNLNGGDRDSLGLFQQRPSQGWGTPQQIADPVYATNRFLDKLVQIPGYAQLPLTQAAQDVQHSAYPDAYAQHEADATTLSGALTGRVQAALSCTVDGVGAASAGTGTSDVSAALSKDFGHVVSTTPLGAAASSSDSSGASPSGPTQDRLDVQLHGSAYLAEHGWAVAQWAVAHAKDLHITGVSYAGKQWTADASDKGWVAADGSSASASAAPASDVSSSSGSSDVQLTVAAS</sequence>
<feature type="domain" description="ARB-07466-like C-terminal" evidence="3">
    <location>
        <begin position="258"/>
        <end position="313"/>
    </location>
</feature>